<reference evidence="1" key="1">
    <citation type="submission" date="2024-07" db="EMBL/GenBank/DDBJ databases">
        <authorList>
            <person name="Li X.-J."/>
            <person name="Wang X."/>
        </authorList>
    </citation>
    <scope>NUCLEOTIDE SEQUENCE</scope>
    <source>
        <strain evidence="1">HSP-334</strain>
    </source>
</reference>
<name>A0AB39VF90_9FUSO</name>
<dbReference type="RefSeq" id="WP_314082987.1">
    <property type="nucleotide sequence ID" value="NZ_CP165644.1"/>
</dbReference>
<gene>
    <name evidence="1" type="ORF">AB8B22_07995</name>
</gene>
<accession>A0AB39VF90</accession>
<organism evidence="1">
    <name type="scientific">Leptotrichia rugosa</name>
    <dbReference type="NCBI Taxonomy" id="3239302"/>
    <lineage>
        <taxon>Bacteria</taxon>
        <taxon>Fusobacteriati</taxon>
        <taxon>Fusobacteriota</taxon>
        <taxon>Fusobacteriia</taxon>
        <taxon>Fusobacteriales</taxon>
        <taxon>Leptotrichiaceae</taxon>
        <taxon>Leptotrichia</taxon>
    </lineage>
</organism>
<dbReference type="KEGG" id="lrug:AB8B22_07995"/>
<protein>
    <submittedName>
        <fullName evidence="1">Uncharacterized protein</fullName>
    </submittedName>
</protein>
<proteinExistence type="predicted"/>
<sequence length="78" mass="8825">MKKIILSAFLLFGVLGFSRYVERCSVTSRNTCVSADTGKTFHFKGDPFGTLFYDGYWTVEFTGSGYRNLELTDVYLAD</sequence>
<dbReference type="AlphaFoldDB" id="A0AB39VF90"/>
<evidence type="ECO:0000313" key="1">
    <source>
        <dbReference type="EMBL" id="XDU66353.1"/>
    </source>
</evidence>
<dbReference type="EMBL" id="CP165644">
    <property type="protein sequence ID" value="XDU66353.1"/>
    <property type="molecule type" value="Genomic_DNA"/>
</dbReference>